<dbReference type="OrthoDB" id="515189at2759"/>
<keyword evidence="4" id="KW-1185">Reference proteome</keyword>
<keyword evidence="2" id="KW-0812">Transmembrane</keyword>
<dbReference type="Proteomes" id="UP000239899">
    <property type="component" value="Unassembled WGS sequence"/>
</dbReference>
<feature type="region of interest" description="Disordered" evidence="1">
    <location>
        <begin position="527"/>
        <end position="572"/>
    </location>
</feature>
<feature type="compositionally biased region" description="Acidic residues" evidence="1">
    <location>
        <begin position="535"/>
        <end position="546"/>
    </location>
</feature>
<feature type="compositionally biased region" description="Polar residues" evidence="1">
    <location>
        <begin position="615"/>
        <end position="626"/>
    </location>
</feature>
<proteinExistence type="predicted"/>
<keyword evidence="2" id="KW-1133">Transmembrane helix</keyword>
<evidence type="ECO:0000256" key="2">
    <source>
        <dbReference type="SAM" id="Phobius"/>
    </source>
</evidence>
<accession>A0A2P6TF40</accession>
<gene>
    <name evidence="3" type="ORF">C2E21_8299</name>
</gene>
<organism evidence="3 4">
    <name type="scientific">Chlorella sorokiniana</name>
    <name type="common">Freshwater green alga</name>
    <dbReference type="NCBI Taxonomy" id="3076"/>
    <lineage>
        <taxon>Eukaryota</taxon>
        <taxon>Viridiplantae</taxon>
        <taxon>Chlorophyta</taxon>
        <taxon>core chlorophytes</taxon>
        <taxon>Trebouxiophyceae</taxon>
        <taxon>Chlorellales</taxon>
        <taxon>Chlorellaceae</taxon>
        <taxon>Chlorella clade</taxon>
        <taxon>Chlorella</taxon>
    </lineage>
</organism>
<dbReference type="STRING" id="3076.A0A2P6TF40"/>
<feature type="transmembrane region" description="Helical" evidence="2">
    <location>
        <begin position="1205"/>
        <end position="1224"/>
    </location>
</feature>
<feature type="transmembrane region" description="Helical" evidence="2">
    <location>
        <begin position="1236"/>
        <end position="1257"/>
    </location>
</feature>
<evidence type="ECO:0000256" key="1">
    <source>
        <dbReference type="SAM" id="MobiDB-lite"/>
    </source>
</evidence>
<name>A0A2P6TF40_CHLSO</name>
<dbReference type="EMBL" id="LHPG02000019">
    <property type="protein sequence ID" value="PRW32589.1"/>
    <property type="molecule type" value="Genomic_DNA"/>
</dbReference>
<evidence type="ECO:0000313" key="4">
    <source>
        <dbReference type="Proteomes" id="UP000239899"/>
    </source>
</evidence>
<reference evidence="3 4" key="1">
    <citation type="journal article" date="2018" name="Plant J.">
        <title>Genome sequences of Chlorella sorokiniana UTEX 1602 and Micractinium conductrix SAG 241.80: implications to maltose excretion by a green alga.</title>
        <authorList>
            <person name="Arriola M.B."/>
            <person name="Velmurugan N."/>
            <person name="Zhang Y."/>
            <person name="Plunkett M.H."/>
            <person name="Hondzo H."/>
            <person name="Barney B.M."/>
        </authorList>
    </citation>
    <scope>NUCLEOTIDE SEQUENCE [LARGE SCALE GENOMIC DNA]</scope>
    <source>
        <strain evidence="4">UTEX 1602</strain>
    </source>
</reference>
<dbReference type="AlphaFoldDB" id="A0A2P6TF40"/>
<protein>
    <submittedName>
        <fullName evidence="3">Uncharacterized protein</fullName>
    </submittedName>
</protein>
<feature type="compositionally biased region" description="Low complexity" evidence="1">
    <location>
        <begin position="547"/>
        <end position="572"/>
    </location>
</feature>
<sequence length="1259" mass="131069">MEPQAPAIELRLHSVLGLPAAGTSVVAEIHLGDGTKWATAPAVSHGTVAYLGAWVAVQPGADQLQLKVHDRGAKGLLQCSSGGTVSAFGTLHLPTAGTAGTAGPAATGSGTAGGNSGAAAAAAAAEEGRLAQRRRTESADAVEAGLPLELSLDPLPLHLHAYGHGAFMGAALSMLGDRAWQDILRREDPSGFRAAKRVTARLRLLAKSQRRHGITSLHLALMTGLENNPVLAAYGAVRSGAAQAVAAELQAAAEQLEAYLAAQRRPNRYGYLPIAQEWDIWVNPTTPNDLRGAGVAHGSAGQLVTQAITTAVPCTRGCARSAGQALIAKQAMRPTEWLNSFGHAINAAVNGDRGSPLPLLGEPGRHWRLRISLRCVGGLAGANWESPYLKAKMQSSVVELPKCRTGRGRAHGADAFVWGSSKAGSGAEGSSRGKGSKGTGGGLSFWPLPLELASGEQVLFELRGDPAGVVSDLRIGTAQLSVEALVQQYPQLLAGEAVALHVPLRPGAAFGASPSTAAAVAAAAGEASFAGEAERDSDGEEGESGEEGQQQGQQQRGGAAGGAAASPADGKAGAAGGAAAALRVPGAPPAAPRVPSLPASAAGLPPQPSLDPCASTASSVQPQPQGSAPGGTVGRALASAALAVSGAAVRAVNIVAIPAAALFKSEAATELDAAASAASEFAAAAGGQPTLSLTVQLEPVGCLEAAIGAGLTPAAAQTCLAMLAEPGGLYLDVKSAYSTPRDLKMFVSSLRGMGLHCKAVCSFQPKQLKIPLEVARTVLFFHGLSGLENACDAGQIPPGQFVLFNGASFLADLSASGLQLPDDRAADLLSAAQAHPLDVLALRKYKGLVEQYGFAGGIYVQEPDTAASAAQALISLVAAEERYFPLGFAYGHVRDAAVSVADLAGRGFASQEILEELAARDELSNKVVTKINKGEHRQATQNVQVTWAGRLVNSSKLLSLKEQKALLALAADVPDGPRLLAMADELGGIQRIVLRFHAHYESYTPMTLLEAGCNWNYQKSFLRLLRNKGALAALPLHRKVELARFFRGPQLRGYGLTYVLMFARIRTGLHKHAKEGLTCLLESCTQREYERVLLAIGGKKKVLLAIGGKKKIVRLLRGRMRLSWHYTCRLADVEATHLELGPQALAYQNSELKYAALPPPEGDEEKALKPRAYLHTRNKTAGEQWWRAGRKLGCCACTATNCFCLNLWTLCFFSFCCFLPRMLGATFKGTCSMSSAVALILGFILAVACYILLAAVLPE</sequence>
<keyword evidence="2" id="KW-0472">Membrane</keyword>
<evidence type="ECO:0000313" key="3">
    <source>
        <dbReference type="EMBL" id="PRW32589.1"/>
    </source>
</evidence>
<feature type="region of interest" description="Disordered" evidence="1">
    <location>
        <begin position="586"/>
        <end position="631"/>
    </location>
</feature>
<feature type="region of interest" description="Disordered" evidence="1">
    <location>
        <begin position="101"/>
        <end position="120"/>
    </location>
</feature>
<comment type="caution">
    <text evidence="3">The sequence shown here is derived from an EMBL/GenBank/DDBJ whole genome shotgun (WGS) entry which is preliminary data.</text>
</comment>